<dbReference type="PANTHER" id="PTHR43166">
    <property type="entry name" value="AMINO ACID IMPORT ATP-BINDING PROTEIN"/>
    <property type="match status" value="1"/>
</dbReference>
<dbReference type="InterPro" id="IPR003593">
    <property type="entry name" value="AAA+_ATPase"/>
</dbReference>
<evidence type="ECO:0000256" key="1">
    <source>
        <dbReference type="ARBA" id="ARBA00022448"/>
    </source>
</evidence>
<dbReference type="GO" id="GO:0005524">
    <property type="term" value="F:ATP binding"/>
    <property type="evidence" value="ECO:0007669"/>
    <property type="project" value="UniProtKB-KW"/>
</dbReference>
<keyword evidence="2" id="KW-1003">Cell membrane</keyword>
<dbReference type="PANTHER" id="PTHR43166:SF6">
    <property type="entry name" value="PHOSPHONATES IMPORT ATP-BINDING PROTEIN PHNC"/>
    <property type="match status" value="1"/>
</dbReference>
<keyword evidence="3" id="KW-0547">Nucleotide-binding</keyword>
<dbReference type="PROSITE" id="PS00211">
    <property type="entry name" value="ABC_TRANSPORTER_1"/>
    <property type="match status" value="1"/>
</dbReference>
<sequence length="258" mass="27845">MISFDGVEVTYPNGYQALKGISLDIPKGQFVVIVGLSGAGKSTLIRTINNLVVPSKGEVRVGGRSITRARGAELRKMRAGIGMIFQTYNLVKRTTVLRNVLSGRLGSAHPMASLLGLFPKSDLLMAHACLQRVGIPEKAYVRADALSGGQQQRVGIARALAQQPQVMLADEPVASLDPPTANAVMGDLKRITREDGITTLVNLHFIDMARDYADRIIGMRAGEVVFDGTPDEATDQVFTEIYGRSIDKAKDLLGQAIR</sequence>
<accession>A0ABT0C845</accession>
<name>A0ABT0C845_THEVL</name>
<dbReference type="Pfam" id="PF00005">
    <property type="entry name" value="ABC_tran"/>
    <property type="match status" value="1"/>
</dbReference>
<keyword evidence="7" id="KW-0472">Membrane</keyword>
<keyword evidence="1" id="KW-0813">Transport</keyword>
<gene>
    <name evidence="9" type="primary">phnC</name>
    <name evidence="9" type="ORF">JX360_03025</name>
</gene>
<evidence type="ECO:0000256" key="4">
    <source>
        <dbReference type="ARBA" id="ARBA00022840"/>
    </source>
</evidence>
<evidence type="ECO:0000313" key="9">
    <source>
        <dbReference type="EMBL" id="MCJ2541887.1"/>
    </source>
</evidence>
<dbReference type="InterPro" id="IPR027417">
    <property type="entry name" value="P-loop_NTPase"/>
</dbReference>
<dbReference type="InterPro" id="IPR017871">
    <property type="entry name" value="ABC_transporter-like_CS"/>
</dbReference>
<dbReference type="Gene3D" id="3.40.50.300">
    <property type="entry name" value="P-loop containing nucleotide triphosphate hydrolases"/>
    <property type="match status" value="1"/>
</dbReference>
<dbReference type="EMBL" id="JAFIRA010000004">
    <property type="protein sequence ID" value="MCJ2541887.1"/>
    <property type="molecule type" value="Genomic_DNA"/>
</dbReference>
<evidence type="ECO:0000256" key="2">
    <source>
        <dbReference type="ARBA" id="ARBA00022475"/>
    </source>
</evidence>
<organism evidence="9 10">
    <name type="scientific">Thermostichus vulcanus str. 'Rupite'</name>
    <dbReference type="NCBI Taxonomy" id="2813851"/>
    <lineage>
        <taxon>Bacteria</taxon>
        <taxon>Bacillati</taxon>
        <taxon>Cyanobacteriota</taxon>
        <taxon>Cyanophyceae</taxon>
        <taxon>Thermostichales</taxon>
        <taxon>Thermostichaceae</taxon>
        <taxon>Thermostichus</taxon>
    </lineage>
</organism>
<dbReference type="Proteomes" id="UP000830835">
    <property type="component" value="Unassembled WGS sequence"/>
</dbReference>
<dbReference type="RefSeq" id="WP_244349096.1">
    <property type="nucleotide sequence ID" value="NZ_JAFIRA010000004.1"/>
</dbReference>
<evidence type="ECO:0000259" key="8">
    <source>
        <dbReference type="PROSITE" id="PS50893"/>
    </source>
</evidence>
<evidence type="ECO:0000256" key="3">
    <source>
        <dbReference type="ARBA" id="ARBA00022741"/>
    </source>
</evidence>
<comment type="caution">
    <text evidence="9">The sequence shown here is derived from an EMBL/GenBank/DDBJ whole genome shotgun (WGS) entry which is preliminary data.</text>
</comment>
<dbReference type="CDD" id="cd03256">
    <property type="entry name" value="ABC_PhnC_transporter"/>
    <property type="match status" value="1"/>
</dbReference>
<evidence type="ECO:0000256" key="6">
    <source>
        <dbReference type="ARBA" id="ARBA00022967"/>
    </source>
</evidence>
<keyword evidence="5" id="KW-0918">Phosphonate transport</keyword>
<proteinExistence type="predicted"/>
<dbReference type="NCBIfam" id="TIGR02315">
    <property type="entry name" value="ABC_phnC"/>
    <property type="match status" value="1"/>
</dbReference>
<dbReference type="InterPro" id="IPR003439">
    <property type="entry name" value="ABC_transporter-like_ATP-bd"/>
</dbReference>
<feature type="domain" description="ABC transporter" evidence="8">
    <location>
        <begin position="2"/>
        <end position="246"/>
    </location>
</feature>
<dbReference type="SMART" id="SM00382">
    <property type="entry name" value="AAA"/>
    <property type="match status" value="1"/>
</dbReference>
<evidence type="ECO:0000256" key="7">
    <source>
        <dbReference type="ARBA" id="ARBA00023136"/>
    </source>
</evidence>
<reference evidence="9" key="1">
    <citation type="submission" date="2021-02" db="EMBL/GenBank/DDBJ databases">
        <title>The CRISPR/cas machinery reduction and long-range gene transfer in the hot spring cyanobacterium Synechococcus.</title>
        <authorList>
            <person name="Dvorak P."/>
            <person name="Jahodarova E."/>
            <person name="Hasler P."/>
            <person name="Poulickova A."/>
        </authorList>
    </citation>
    <scope>NUCLEOTIDE SEQUENCE</scope>
    <source>
        <strain evidence="9">Rupite</strain>
    </source>
</reference>
<keyword evidence="4 9" id="KW-0067">ATP-binding</keyword>
<dbReference type="InterPro" id="IPR050086">
    <property type="entry name" value="MetN_ABC_transporter-like"/>
</dbReference>
<dbReference type="PROSITE" id="PS50893">
    <property type="entry name" value="ABC_TRANSPORTER_2"/>
    <property type="match status" value="1"/>
</dbReference>
<keyword evidence="6" id="KW-1278">Translocase</keyword>
<keyword evidence="10" id="KW-1185">Reference proteome</keyword>
<evidence type="ECO:0000256" key="5">
    <source>
        <dbReference type="ARBA" id="ARBA00022885"/>
    </source>
</evidence>
<protein>
    <submittedName>
        <fullName evidence="9">Phosphonate ABC transporter ATP-binding protein</fullName>
    </submittedName>
</protein>
<dbReference type="SUPFAM" id="SSF52540">
    <property type="entry name" value="P-loop containing nucleoside triphosphate hydrolases"/>
    <property type="match status" value="1"/>
</dbReference>
<dbReference type="InterPro" id="IPR012693">
    <property type="entry name" value="ABC_transpr_PhnC"/>
</dbReference>
<evidence type="ECO:0000313" key="10">
    <source>
        <dbReference type="Proteomes" id="UP000830835"/>
    </source>
</evidence>